<dbReference type="AlphaFoldDB" id="A0A220MJ83"/>
<dbReference type="RefSeq" id="WP_088908799.1">
    <property type="nucleotide sequence ID" value="NZ_CP018145.1"/>
</dbReference>
<dbReference type="SUPFAM" id="SSF54637">
    <property type="entry name" value="Thioesterase/thiol ester dehydrase-isomerase"/>
    <property type="match status" value="1"/>
</dbReference>
<feature type="domain" description="Thioesterase" evidence="3">
    <location>
        <begin position="70"/>
        <end position="146"/>
    </location>
</feature>
<gene>
    <name evidence="4" type="ORF">BP422_17090</name>
</gene>
<accession>A0A220MJ83</accession>
<dbReference type="PANTHER" id="PTHR21660:SF1">
    <property type="entry name" value="ACYL-COENZYME A THIOESTERASE 13"/>
    <property type="match status" value="1"/>
</dbReference>
<dbReference type="InterPro" id="IPR003736">
    <property type="entry name" value="PAAI_dom"/>
</dbReference>
<evidence type="ECO:0000313" key="5">
    <source>
        <dbReference type="Proteomes" id="UP000197781"/>
    </source>
</evidence>
<dbReference type="Pfam" id="PF03061">
    <property type="entry name" value="4HBT"/>
    <property type="match status" value="1"/>
</dbReference>
<dbReference type="EMBL" id="CP018145">
    <property type="protein sequence ID" value="ASJ55113.1"/>
    <property type="molecule type" value="Genomic_DNA"/>
</dbReference>
<dbReference type="KEGG" id="bfm:BP422_17090"/>
<evidence type="ECO:0000256" key="1">
    <source>
        <dbReference type="ARBA" id="ARBA00008324"/>
    </source>
</evidence>
<evidence type="ECO:0000313" key="4">
    <source>
        <dbReference type="EMBL" id="ASJ55113.1"/>
    </source>
</evidence>
<reference evidence="4 5" key="1">
    <citation type="submission" date="2016-11" db="EMBL/GenBank/DDBJ databases">
        <authorList>
            <person name="Jaros S."/>
            <person name="Januszkiewicz K."/>
            <person name="Wedrychowicz H."/>
        </authorList>
    </citation>
    <scope>NUCLEOTIDE SEQUENCE [LARGE SCALE GENOMIC DNA]</scope>
    <source>
        <strain evidence="4 5">NF2</strain>
    </source>
</reference>
<name>A0A220MJ83_9BACL</name>
<organism evidence="4 5">
    <name type="scientific">Brevibacillus formosus</name>
    <dbReference type="NCBI Taxonomy" id="54913"/>
    <lineage>
        <taxon>Bacteria</taxon>
        <taxon>Bacillati</taxon>
        <taxon>Bacillota</taxon>
        <taxon>Bacilli</taxon>
        <taxon>Bacillales</taxon>
        <taxon>Paenibacillaceae</taxon>
        <taxon>Brevibacillus</taxon>
    </lineage>
</organism>
<dbReference type="Gene3D" id="3.10.129.10">
    <property type="entry name" value="Hotdog Thioesterase"/>
    <property type="match status" value="1"/>
</dbReference>
<dbReference type="GO" id="GO:0047617">
    <property type="term" value="F:fatty acyl-CoA hydrolase activity"/>
    <property type="evidence" value="ECO:0007669"/>
    <property type="project" value="InterPro"/>
</dbReference>
<dbReference type="InterPro" id="IPR029069">
    <property type="entry name" value="HotDog_dom_sf"/>
</dbReference>
<evidence type="ECO:0000256" key="2">
    <source>
        <dbReference type="ARBA" id="ARBA00022801"/>
    </source>
</evidence>
<sequence length="162" mass="18122">MLDELKSIWSDGNEEERRILELAVAAIHQKRERNSAFISGFLGLKGDFIDEERQSYRFELPLTPFMHNSGGVVHGGILATLIDSAMGSLINRSLPPNQYAVTTELKLNYLLPGIGERVRAEASFLHRGHTLVVMEGSVYDDQDRRIAHGTGTFIVLSRNGRK</sequence>
<proteinExistence type="inferred from homology"/>
<dbReference type="Proteomes" id="UP000197781">
    <property type="component" value="Chromosome"/>
</dbReference>
<protein>
    <recommendedName>
        <fullName evidence="3">Thioesterase domain-containing protein</fullName>
    </recommendedName>
</protein>
<dbReference type="NCBIfam" id="TIGR00369">
    <property type="entry name" value="unchar_dom_1"/>
    <property type="match status" value="1"/>
</dbReference>
<comment type="similarity">
    <text evidence="1">Belongs to the thioesterase PaaI family.</text>
</comment>
<dbReference type="CDD" id="cd03443">
    <property type="entry name" value="PaaI_thioesterase"/>
    <property type="match status" value="1"/>
</dbReference>
<keyword evidence="2" id="KW-0378">Hydrolase</keyword>
<evidence type="ECO:0000259" key="3">
    <source>
        <dbReference type="Pfam" id="PF03061"/>
    </source>
</evidence>
<dbReference type="InterPro" id="IPR006683">
    <property type="entry name" value="Thioestr_dom"/>
</dbReference>
<dbReference type="InterPro" id="IPR039298">
    <property type="entry name" value="ACOT13"/>
</dbReference>
<dbReference type="PANTHER" id="PTHR21660">
    <property type="entry name" value="THIOESTERASE SUPERFAMILY MEMBER-RELATED"/>
    <property type="match status" value="1"/>
</dbReference>